<organism evidence="1 2">
    <name type="scientific">Hibiscus sabdariffa</name>
    <name type="common">roselle</name>
    <dbReference type="NCBI Taxonomy" id="183260"/>
    <lineage>
        <taxon>Eukaryota</taxon>
        <taxon>Viridiplantae</taxon>
        <taxon>Streptophyta</taxon>
        <taxon>Embryophyta</taxon>
        <taxon>Tracheophyta</taxon>
        <taxon>Spermatophyta</taxon>
        <taxon>Magnoliopsida</taxon>
        <taxon>eudicotyledons</taxon>
        <taxon>Gunneridae</taxon>
        <taxon>Pentapetalae</taxon>
        <taxon>rosids</taxon>
        <taxon>malvids</taxon>
        <taxon>Malvales</taxon>
        <taxon>Malvaceae</taxon>
        <taxon>Malvoideae</taxon>
        <taxon>Hibiscus</taxon>
    </lineage>
</organism>
<comment type="caution">
    <text evidence="1">The sequence shown here is derived from an EMBL/GenBank/DDBJ whole genome shotgun (WGS) entry which is preliminary data.</text>
</comment>
<reference evidence="1 2" key="1">
    <citation type="journal article" date="2024" name="G3 (Bethesda)">
        <title>Genome assembly of Hibiscus sabdariffa L. provides insights into metabolisms of medicinal natural products.</title>
        <authorList>
            <person name="Kim T."/>
        </authorList>
    </citation>
    <scope>NUCLEOTIDE SEQUENCE [LARGE SCALE GENOMIC DNA]</scope>
    <source>
        <strain evidence="1">TK-2024</strain>
        <tissue evidence="1">Old leaves</tissue>
    </source>
</reference>
<evidence type="ECO:0000313" key="1">
    <source>
        <dbReference type="EMBL" id="KAK8494599.1"/>
    </source>
</evidence>
<proteinExistence type="predicted"/>
<evidence type="ECO:0000313" key="2">
    <source>
        <dbReference type="Proteomes" id="UP001472677"/>
    </source>
</evidence>
<dbReference type="EMBL" id="JBBPBM010000516">
    <property type="protein sequence ID" value="KAK8494599.1"/>
    <property type="molecule type" value="Genomic_DNA"/>
</dbReference>
<dbReference type="Proteomes" id="UP001472677">
    <property type="component" value="Unassembled WGS sequence"/>
</dbReference>
<gene>
    <name evidence="1" type="ORF">V6N12_055082</name>
</gene>
<protein>
    <submittedName>
        <fullName evidence="1">Uncharacterized protein</fullName>
    </submittedName>
</protein>
<sequence>MDEDVVGYSEYIHEWMVENWSLLVKRLFVECLIDHKDKKMAWFFLSLLFLEARFHLSMHSFVYEILLHNRVASR</sequence>
<accession>A0ABR2ALQ5</accession>
<keyword evidence="2" id="KW-1185">Reference proteome</keyword>
<name>A0ABR2ALQ5_9ROSI</name>